<dbReference type="EMBL" id="PFEU01000018">
    <property type="protein sequence ID" value="PJE76516.1"/>
    <property type="molecule type" value="Genomic_DNA"/>
</dbReference>
<dbReference type="AlphaFoldDB" id="A0A2M8LGJ3"/>
<evidence type="ECO:0000313" key="2">
    <source>
        <dbReference type="EMBL" id="PJE76516.1"/>
    </source>
</evidence>
<evidence type="ECO:0000313" key="3">
    <source>
        <dbReference type="Proteomes" id="UP000231436"/>
    </source>
</evidence>
<evidence type="ECO:0008006" key="4">
    <source>
        <dbReference type="Google" id="ProtNLM"/>
    </source>
</evidence>
<organism evidence="2 3">
    <name type="scientific">Candidatus Uhrbacteria bacterium CG10_big_fil_rev_8_21_14_0_10_48_16</name>
    <dbReference type="NCBI Taxonomy" id="1975038"/>
    <lineage>
        <taxon>Bacteria</taxon>
        <taxon>Candidatus Uhriibacteriota</taxon>
    </lineage>
</organism>
<name>A0A2M8LGJ3_9BACT</name>
<sequence>MSSLLRPVDQKGLLMCFVLAVLLGFGIQMVYPFPLPLVAIFGLNVSTYLVMMIDKIQAVQSGRRLSERSLFLMTVLGGSVGMVTAMYTLRHKSRKTAFQLIVWVIVLLQLSMLYYLYSSLSPL</sequence>
<feature type="transmembrane region" description="Helical" evidence="1">
    <location>
        <begin position="70"/>
        <end position="90"/>
    </location>
</feature>
<feature type="transmembrane region" description="Helical" evidence="1">
    <location>
        <begin position="96"/>
        <end position="117"/>
    </location>
</feature>
<keyword evidence="1" id="KW-0812">Transmembrane</keyword>
<keyword evidence="1" id="KW-0472">Membrane</keyword>
<protein>
    <recommendedName>
        <fullName evidence="4">DUF1294 domain-containing protein</fullName>
    </recommendedName>
</protein>
<dbReference type="Pfam" id="PF06961">
    <property type="entry name" value="DUF1294"/>
    <property type="match status" value="1"/>
</dbReference>
<proteinExistence type="predicted"/>
<evidence type="ECO:0000256" key="1">
    <source>
        <dbReference type="SAM" id="Phobius"/>
    </source>
</evidence>
<comment type="caution">
    <text evidence="2">The sequence shown here is derived from an EMBL/GenBank/DDBJ whole genome shotgun (WGS) entry which is preliminary data.</text>
</comment>
<dbReference type="Proteomes" id="UP000231436">
    <property type="component" value="Unassembled WGS sequence"/>
</dbReference>
<dbReference type="InterPro" id="IPR010718">
    <property type="entry name" value="DUF1294"/>
</dbReference>
<accession>A0A2M8LGJ3</accession>
<feature type="transmembrane region" description="Helical" evidence="1">
    <location>
        <begin position="12"/>
        <end position="31"/>
    </location>
</feature>
<gene>
    <name evidence="2" type="ORF">COV05_04065</name>
</gene>
<keyword evidence="1" id="KW-1133">Transmembrane helix</keyword>
<reference evidence="3" key="1">
    <citation type="submission" date="2017-09" db="EMBL/GenBank/DDBJ databases">
        <title>Depth-based differentiation of microbial function through sediment-hosted aquifers and enrichment of novel symbionts in the deep terrestrial subsurface.</title>
        <authorList>
            <person name="Probst A.J."/>
            <person name="Ladd B."/>
            <person name="Jarett J.K."/>
            <person name="Geller-Mcgrath D.E."/>
            <person name="Sieber C.M.K."/>
            <person name="Emerson J.B."/>
            <person name="Anantharaman K."/>
            <person name="Thomas B.C."/>
            <person name="Malmstrom R."/>
            <person name="Stieglmeier M."/>
            <person name="Klingl A."/>
            <person name="Woyke T."/>
            <person name="Ryan C.M."/>
            <person name="Banfield J.F."/>
        </authorList>
    </citation>
    <scope>NUCLEOTIDE SEQUENCE [LARGE SCALE GENOMIC DNA]</scope>
</reference>